<dbReference type="InterPro" id="IPR016181">
    <property type="entry name" value="Acyl_CoA_acyltransferase"/>
</dbReference>
<dbReference type="RefSeq" id="WP_019420597.1">
    <property type="nucleotide sequence ID" value="NZ_JAJNBZ010000019.1"/>
</dbReference>
<accession>A0ABS8YPZ1</accession>
<dbReference type="EMBL" id="JAJNBZ010000019">
    <property type="protein sequence ID" value="MCE5171654.1"/>
    <property type="molecule type" value="Genomic_DNA"/>
</dbReference>
<proteinExistence type="predicted"/>
<evidence type="ECO:0000313" key="2">
    <source>
        <dbReference type="Proteomes" id="UP001199916"/>
    </source>
</evidence>
<evidence type="ECO:0000313" key="1">
    <source>
        <dbReference type="EMBL" id="MCE5171654.1"/>
    </source>
</evidence>
<dbReference type="Pfam" id="PF13527">
    <property type="entry name" value="Acetyltransf_9"/>
    <property type="match status" value="1"/>
</dbReference>
<dbReference type="Proteomes" id="UP001199916">
    <property type="component" value="Unassembled WGS sequence"/>
</dbReference>
<keyword evidence="2" id="KW-1185">Reference proteome</keyword>
<dbReference type="Gene3D" id="3.40.630.30">
    <property type="match status" value="1"/>
</dbReference>
<reference evidence="1 2" key="1">
    <citation type="submission" date="2021-11" db="EMBL/GenBank/DDBJ databases">
        <title>Draft genome sequence of Paenibacillus profundus YoMME, a new Gram-positive bacteria with exoelectrogenic properties.</title>
        <authorList>
            <person name="Hubenova Y."/>
            <person name="Hubenova E."/>
            <person name="Manasiev Y."/>
            <person name="Peykov S."/>
            <person name="Mitov M."/>
        </authorList>
    </citation>
    <scope>NUCLEOTIDE SEQUENCE [LARGE SCALE GENOMIC DNA]</scope>
    <source>
        <strain evidence="1 2">YoMME</strain>
    </source>
</reference>
<gene>
    <name evidence="1" type="ORF">LQV63_20425</name>
</gene>
<sequence length="191" mass="21682">MMQLLQFAQEDCPLHLKEQIIWLMRQQWPQAFEGKGKNIDWPENPATHPTSFVLVESDIVISHVAVPGKNITHGGLTYKAFGLSEVMTNPPYRHQGFGVKLVKEAASYIEKNEPDIGIFTCEPSLVNFYTQGGWEYQKNVCLVGGTRSKPFRSDSLGLSTMMRFFSDKAQNNRSAFEETDVYLELGEGMLW</sequence>
<comment type="caution">
    <text evidence="1">The sequence shown here is derived from an EMBL/GenBank/DDBJ whole genome shotgun (WGS) entry which is preliminary data.</text>
</comment>
<organism evidence="1 2">
    <name type="scientific">Paenibacillus profundus</name>
    <dbReference type="NCBI Taxonomy" id="1173085"/>
    <lineage>
        <taxon>Bacteria</taxon>
        <taxon>Bacillati</taxon>
        <taxon>Bacillota</taxon>
        <taxon>Bacilli</taxon>
        <taxon>Bacillales</taxon>
        <taxon>Paenibacillaceae</taxon>
        <taxon>Paenibacillus</taxon>
    </lineage>
</organism>
<name>A0ABS8YPZ1_9BACL</name>
<dbReference type="SUPFAM" id="SSF55729">
    <property type="entry name" value="Acyl-CoA N-acyltransferases (Nat)"/>
    <property type="match status" value="1"/>
</dbReference>
<protein>
    <submittedName>
        <fullName evidence="1">GNAT family N-acetyltransferase</fullName>
    </submittedName>
</protein>